<dbReference type="PANTHER" id="PTHR24287">
    <property type="entry name" value="P450, PUTATIVE (EUROFUNG)-RELATED"/>
    <property type="match status" value="1"/>
</dbReference>
<proteinExistence type="inferred from homology"/>
<feature type="region of interest" description="Disordered" evidence="13">
    <location>
        <begin position="1"/>
        <end position="27"/>
    </location>
</feature>
<dbReference type="GO" id="GO:0005506">
    <property type="term" value="F:iron ion binding"/>
    <property type="evidence" value="ECO:0007669"/>
    <property type="project" value="InterPro"/>
</dbReference>
<evidence type="ECO:0000256" key="11">
    <source>
        <dbReference type="ARBA" id="ARBA00023242"/>
    </source>
</evidence>
<gene>
    <name evidence="15" type="ORF">PENVUL_c030G06699</name>
</gene>
<evidence type="ECO:0000256" key="5">
    <source>
        <dbReference type="ARBA" id="ARBA00023002"/>
    </source>
</evidence>
<dbReference type="Pfam" id="PF00067">
    <property type="entry name" value="p450"/>
    <property type="match status" value="1"/>
</dbReference>
<evidence type="ECO:0000256" key="9">
    <source>
        <dbReference type="ARBA" id="ARBA00023125"/>
    </source>
</evidence>
<evidence type="ECO:0000313" key="15">
    <source>
        <dbReference type="EMBL" id="OQE04761.1"/>
    </source>
</evidence>
<comment type="caution">
    <text evidence="15">The sequence shown here is derived from an EMBL/GenBank/DDBJ whole genome shotgun (WGS) entry which is preliminary data.</text>
</comment>
<evidence type="ECO:0000256" key="3">
    <source>
        <dbReference type="ARBA" id="ARBA00022617"/>
    </source>
</evidence>
<dbReference type="STRING" id="29845.A0A1V6RSK6"/>
<comment type="cofactor">
    <cofactor evidence="1 12">
        <name>heme</name>
        <dbReference type="ChEBI" id="CHEBI:30413"/>
    </cofactor>
</comment>
<dbReference type="InterPro" id="IPR001138">
    <property type="entry name" value="Zn2Cys6_DnaBD"/>
</dbReference>
<evidence type="ECO:0000256" key="4">
    <source>
        <dbReference type="ARBA" id="ARBA00022723"/>
    </source>
</evidence>
<dbReference type="GO" id="GO:0043386">
    <property type="term" value="P:mycotoxin biosynthetic process"/>
    <property type="evidence" value="ECO:0007669"/>
    <property type="project" value="UniProtKB-ARBA"/>
</dbReference>
<dbReference type="PRINTS" id="PR00385">
    <property type="entry name" value="P450"/>
</dbReference>
<keyword evidence="9" id="KW-0238">DNA-binding</keyword>
<keyword evidence="5" id="KW-0560">Oxidoreductase</keyword>
<keyword evidence="16" id="KW-1185">Reference proteome</keyword>
<feature type="domain" description="Zn(2)-C6 fungal-type" evidence="14">
    <location>
        <begin position="24"/>
        <end position="61"/>
    </location>
</feature>
<keyword evidence="3 12" id="KW-0349">Heme</keyword>
<dbReference type="InterPro" id="IPR036396">
    <property type="entry name" value="Cyt_P450_sf"/>
</dbReference>
<dbReference type="SUPFAM" id="SSF48264">
    <property type="entry name" value="Cytochrome P450"/>
    <property type="match status" value="1"/>
</dbReference>
<dbReference type="PANTHER" id="PTHR24287:SF1">
    <property type="entry name" value="P450, PUTATIVE (EUROFUNG)-RELATED"/>
    <property type="match status" value="1"/>
</dbReference>
<dbReference type="GO" id="GO:0016705">
    <property type="term" value="F:oxidoreductase activity, acting on paired donors, with incorporation or reduction of molecular oxygen"/>
    <property type="evidence" value="ECO:0007669"/>
    <property type="project" value="InterPro"/>
</dbReference>
<accession>A0A1V6RSK6</accession>
<keyword evidence="7" id="KW-0805">Transcription regulation</keyword>
<dbReference type="SUPFAM" id="SSF57701">
    <property type="entry name" value="Zn2/Cys6 DNA-binding domain"/>
    <property type="match status" value="1"/>
</dbReference>
<comment type="similarity">
    <text evidence="2">Belongs to the cytochrome P450 family.</text>
</comment>
<evidence type="ECO:0000259" key="14">
    <source>
        <dbReference type="PROSITE" id="PS50048"/>
    </source>
</evidence>
<dbReference type="PROSITE" id="PS00086">
    <property type="entry name" value="CYTOCHROME_P450"/>
    <property type="match status" value="1"/>
</dbReference>
<evidence type="ECO:0000256" key="10">
    <source>
        <dbReference type="ARBA" id="ARBA00023163"/>
    </source>
</evidence>
<dbReference type="InterPro" id="IPR047146">
    <property type="entry name" value="Cyt_P450_E_CYP52_fungi"/>
</dbReference>
<dbReference type="PRINTS" id="PR00463">
    <property type="entry name" value="EP450I"/>
</dbReference>
<keyword evidence="4 12" id="KW-0479">Metal-binding</keyword>
<evidence type="ECO:0000256" key="2">
    <source>
        <dbReference type="ARBA" id="ARBA00010617"/>
    </source>
</evidence>
<feature type="binding site" description="axial binding residue" evidence="12">
    <location>
        <position position="1216"/>
    </location>
    <ligand>
        <name>heme</name>
        <dbReference type="ChEBI" id="CHEBI:30413"/>
    </ligand>
    <ligandPart>
        <name>Fe</name>
        <dbReference type="ChEBI" id="CHEBI:18248"/>
    </ligandPart>
</feature>
<evidence type="ECO:0000256" key="6">
    <source>
        <dbReference type="ARBA" id="ARBA00023004"/>
    </source>
</evidence>
<dbReference type="Proteomes" id="UP000191518">
    <property type="component" value="Unassembled WGS sequence"/>
</dbReference>
<dbReference type="SMART" id="SM00066">
    <property type="entry name" value="GAL4"/>
    <property type="match status" value="1"/>
</dbReference>
<dbReference type="GO" id="GO:0000981">
    <property type="term" value="F:DNA-binding transcription factor activity, RNA polymerase II-specific"/>
    <property type="evidence" value="ECO:0007669"/>
    <property type="project" value="InterPro"/>
</dbReference>
<sequence>MPGDLNSPKASTSPVNSPRRQNTSCDPCRRSKRRCVLQSDPDGISDAICANCKRLRRQCTFEFAIAQSGSLPRKRQKCSYGEIGGSTPQNESNNFDTTIEGVDGSPSNRFDATSVASQDFMAAWLNLDYDEIVAESASLFSTNLDSFTLPNALQSDDIAPADSPHECQLTAITSKQTGLHRRRNLKPNNSWPTVSLSFNSPIYLLNSGIDAKIFGDRLARIYEAIATASASRFLDYDCNLYATGNRYRLGDSESGSSNGSAPAGSTVDPTVILPQSALPTSSQAMSYEISLLGSVRFLDHLGDLYGNRLNSVARKKSDEAFKAVLRVFSMQWLPSSPSFEASSAYGHFPQNSMSSEAKDDSSLNAFIDAWIRARSLLNDAHNVRSFRVVFATLMFVGIVTPTKIFDREGLAPNHFLDTALQTLSYLDGLVTQYCANLGPSSTYGVLAEASLNIVRWTAYIRDTGAALAMDRRCKLPDLWGTTKGLANKEVVAALAVSQNILELDINVQPICRTAIAEIFCVWRQIINIKTVANQAHGDINERSSIIIGAINLSIVAVRDFSESFQPFTRQCIRNFHCLSTCPRISLVSLVMFWNLGIFLLAEVFKKVTKELDPAVEQEIGPVVREYQRDAVSCVTQVVECVLNLPAEEAFNLQNGLGAEVPLTAYHVTPSLAVTALQKAIESVIDLQLHTKCNDSILEYVQFLIPDGIWDRQIDMLMKGLMSLDVTIDIVLAAIHRSYGTGVFQPLANSLLRPCGWGCYNYLVAGKICPSLSKYAALFFVDDEPALTLNICPGWKYARANGCQPPAHSVSHGLFGIGMAMELFKAGPEHRFLELLRGWHRSYGPTFRARIVNRNTIFTVDPKNIQTILALKFKDFSVGPARESVRPLVGNSIFGLDGTAWEHSRALLKPNFSRNHINDTGLYETHVANLIEQIPRDGSTIDLLPLFFKGTFDTATEFLFGESADSLREEESPAGAKFAKAFDVAQSVTAIRFRLGYLGVFYRRRELNDAVKVIREYVQRFVQKAIDYRLAVDSGRDIDQDIKRVTESRYVFSHELCKQTLDKTTITDELLSLMFAGRDTTASLLSLVFFVLARRPDVWDRLQKEILILDGQKPSFEELKSITYLAWVINETLRLYPIAPFGLREANKDTYLPVGGGLDGKSPLHVPKGHEVLYTVYAMQRDNEIYGPDADEFRPERWEKFKPGWAYLPFNGGPRICIGQQFALTETGYTIVRILQQFGTIENRDPNPWTENFGLTLTNANGTKVALTPVQN</sequence>
<evidence type="ECO:0000256" key="8">
    <source>
        <dbReference type="ARBA" id="ARBA00023033"/>
    </source>
</evidence>
<dbReference type="InterPro" id="IPR001128">
    <property type="entry name" value="Cyt_P450"/>
</dbReference>
<dbReference type="Gene3D" id="4.10.240.10">
    <property type="entry name" value="Zn(2)-C6 fungal-type DNA-binding domain"/>
    <property type="match status" value="1"/>
</dbReference>
<dbReference type="AlphaFoldDB" id="A0A1V6RSK6"/>
<dbReference type="CDD" id="cd11063">
    <property type="entry name" value="CYP52"/>
    <property type="match status" value="1"/>
</dbReference>
<organism evidence="15 16">
    <name type="scientific">Penicillium vulpinum</name>
    <dbReference type="NCBI Taxonomy" id="29845"/>
    <lineage>
        <taxon>Eukaryota</taxon>
        <taxon>Fungi</taxon>
        <taxon>Dikarya</taxon>
        <taxon>Ascomycota</taxon>
        <taxon>Pezizomycotina</taxon>
        <taxon>Eurotiomycetes</taxon>
        <taxon>Eurotiomycetidae</taxon>
        <taxon>Eurotiales</taxon>
        <taxon>Aspergillaceae</taxon>
        <taxon>Penicillium</taxon>
    </lineage>
</organism>
<name>A0A1V6RSK6_9EURO</name>
<dbReference type="InterPro" id="IPR002401">
    <property type="entry name" value="Cyt_P450_E_grp-I"/>
</dbReference>
<dbReference type="InterPro" id="IPR017972">
    <property type="entry name" value="Cyt_P450_CS"/>
</dbReference>
<evidence type="ECO:0000256" key="12">
    <source>
        <dbReference type="PIRSR" id="PIRSR602401-1"/>
    </source>
</evidence>
<keyword evidence="8" id="KW-0503">Monooxygenase</keyword>
<evidence type="ECO:0000256" key="13">
    <source>
        <dbReference type="SAM" id="MobiDB-lite"/>
    </source>
</evidence>
<reference evidence="16" key="1">
    <citation type="journal article" date="2017" name="Nat. Microbiol.">
        <title>Global analysis of biosynthetic gene clusters reveals vast potential of secondary metabolite production in Penicillium species.</title>
        <authorList>
            <person name="Nielsen J.C."/>
            <person name="Grijseels S."/>
            <person name="Prigent S."/>
            <person name="Ji B."/>
            <person name="Dainat J."/>
            <person name="Nielsen K.F."/>
            <person name="Frisvad J.C."/>
            <person name="Workman M."/>
            <person name="Nielsen J."/>
        </authorList>
    </citation>
    <scope>NUCLEOTIDE SEQUENCE [LARGE SCALE GENOMIC DNA]</scope>
    <source>
        <strain evidence="16">IBT 29486</strain>
    </source>
</reference>
<dbReference type="Gene3D" id="1.10.630.10">
    <property type="entry name" value="Cytochrome P450"/>
    <property type="match status" value="1"/>
</dbReference>
<dbReference type="EMBL" id="MDYP01000030">
    <property type="protein sequence ID" value="OQE04761.1"/>
    <property type="molecule type" value="Genomic_DNA"/>
</dbReference>
<dbReference type="GO" id="GO:0020037">
    <property type="term" value="F:heme binding"/>
    <property type="evidence" value="ECO:0007669"/>
    <property type="project" value="InterPro"/>
</dbReference>
<feature type="compositionally biased region" description="Polar residues" evidence="13">
    <location>
        <begin position="8"/>
        <end position="25"/>
    </location>
</feature>
<evidence type="ECO:0000256" key="1">
    <source>
        <dbReference type="ARBA" id="ARBA00001971"/>
    </source>
</evidence>
<protein>
    <recommendedName>
        <fullName evidence="14">Zn(2)-C6 fungal-type domain-containing protein</fullName>
    </recommendedName>
</protein>
<keyword evidence="6 12" id="KW-0408">Iron</keyword>
<dbReference type="GO" id="GO:0004497">
    <property type="term" value="F:monooxygenase activity"/>
    <property type="evidence" value="ECO:0007669"/>
    <property type="project" value="UniProtKB-KW"/>
</dbReference>
<dbReference type="GO" id="GO:0008270">
    <property type="term" value="F:zinc ion binding"/>
    <property type="evidence" value="ECO:0007669"/>
    <property type="project" value="InterPro"/>
</dbReference>
<evidence type="ECO:0000313" key="16">
    <source>
        <dbReference type="Proteomes" id="UP000191518"/>
    </source>
</evidence>
<dbReference type="CDD" id="cd00067">
    <property type="entry name" value="GAL4"/>
    <property type="match status" value="1"/>
</dbReference>
<keyword evidence="11" id="KW-0539">Nucleus</keyword>
<dbReference type="PROSITE" id="PS50048">
    <property type="entry name" value="ZN2_CY6_FUNGAL_2"/>
    <property type="match status" value="1"/>
</dbReference>
<keyword evidence="10" id="KW-0804">Transcription</keyword>
<dbReference type="GO" id="GO:0003677">
    <property type="term" value="F:DNA binding"/>
    <property type="evidence" value="ECO:0007669"/>
    <property type="project" value="UniProtKB-KW"/>
</dbReference>
<evidence type="ECO:0000256" key="7">
    <source>
        <dbReference type="ARBA" id="ARBA00023015"/>
    </source>
</evidence>
<dbReference type="InterPro" id="IPR036864">
    <property type="entry name" value="Zn2-C6_fun-type_DNA-bd_sf"/>
</dbReference>